<feature type="region of interest" description="Disordered" evidence="1">
    <location>
        <begin position="25"/>
        <end position="102"/>
    </location>
</feature>
<sequence>MPKKIKSSFRRTMLMLTLMLMLGSTKQARPGWNGRGGPEASGGGEEPSENQESKDKDEAAGSIYSVPKPLRKAKRNLPRKGKESEERDGIVEVEVEDEEFIG</sequence>
<dbReference type="EMBL" id="ML119060">
    <property type="protein sequence ID" value="ROT36109.1"/>
    <property type="molecule type" value="Genomic_DNA"/>
</dbReference>
<dbReference type="Proteomes" id="UP000272025">
    <property type="component" value="Unassembled WGS sequence"/>
</dbReference>
<feature type="compositionally biased region" description="Basic residues" evidence="1">
    <location>
        <begin position="69"/>
        <end position="79"/>
    </location>
</feature>
<organism evidence="3 4">
    <name type="scientific">Sodiomyces alkalinus (strain CBS 110278 / VKM F-3762 / F11)</name>
    <name type="common">Alkaliphilic filamentous fungus</name>
    <dbReference type="NCBI Taxonomy" id="1314773"/>
    <lineage>
        <taxon>Eukaryota</taxon>
        <taxon>Fungi</taxon>
        <taxon>Dikarya</taxon>
        <taxon>Ascomycota</taxon>
        <taxon>Pezizomycotina</taxon>
        <taxon>Sordariomycetes</taxon>
        <taxon>Hypocreomycetidae</taxon>
        <taxon>Glomerellales</taxon>
        <taxon>Plectosphaerellaceae</taxon>
        <taxon>Sodiomyces</taxon>
    </lineage>
</organism>
<reference evidence="3 4" key="1">
    <citation type="journal article" date="2018" name="Mol. Ecol.">
        <title>The obligate alkalophilic soda-lake fungus Sodiomyces alkalinus has shifted to a protein diet.</title>
        <authorList>
            <person name="Grum-Grzhimaylo A.A."/>
            <person name="Falkoski D.L."/>
            <person name="van den Heuvel J."/>
            <person name="Valero-Jimenez C.A."/>
            <person name="Min B."/>
            <person name="Choi I.G."/>
            <person name="Lipzen A."/>
            <person name="Daum C.G."/>
            <person name="Aanen D.K."/>
            <person name="Tsang A."/>
            <person name="Henrissat B."/>
            <person name="Bilanenko E.N."/>
            <person name="de Vries R.P."/>
            <person name="van Kan J.A.L."/>
            <person name="Grigoriev I.V."/>
            <person name="Debets A.J.M."/>
        </authorList>
    </citation>
    <scope>NUCLEOTIDE SEQUENCE [LARGE SCALE GENOMIC DNA]</scope>
    <source>
        <strain evidence="3 4">F11</strain>
    </source>
</reference>
<gene>
    <name evidence="3" type="ORF">SODALDRAFT_362971</name>
</gene>
<feature type="compositionally biased region" description="Basic and acidic residues" evidence="1">
    <location>
        <begin position="80"/>
        <end position="90"/>
    </location>
</feature>
<dbReference type="RefSeq" id="XP_028463915.1">
    <property type="nucleotide sequence ID" value="XM_028614515.1"/>
</dbReference>
<feature type="signal peptide" evidence="2">
    <location>
        <begin position="1"/>
        <end position="28"/>
    </location>
</feature>
<dbReference type="GeneID" id="39582993"/>
<proteinExistence type="predicted"/>
<evidence type="ECO:0000313" key="4">
    <source>
        <dbReference type="Proteomes" id="UP000272025"/>
    </source>
</evidence>
<evidence type="ECO:0000256" key="2">
    <source>
        <dbReference type="SAM" id="SignalP"/>
    </source>
</evidence>
<keyword evidence="4" id="KW-1185">Reference proteome</keyword>
<name>A0A3N2PNN7_SODAK</name>
<protein>
    <submittedName>
        <fullName evidence="3">Uncharacterized protein</fullName>
    </submittedName>
</protein>
<dbReference type="AlphaFoldDB" id="A0A3N2PNN7"/>
<feature type="compositionally biased region" description="Acidic residues" evidence="1">
    <location>
        <begin position="91"/>
        <end position="102"/>
    </location>
</feature>
<keyword evidence="2" id="KW-0732">Signal</keyword>
<feature type="compositionally biased region" description="Gly residues" evidence="1">
    <location>
        <begin position="33"/>
        <end position="45"/>
    </location>
</feature>
<evidence type="ECO:0000313" key="3">
    <source>
        <dbReference type="EMBL" id="ROT36109.1"/>
    </source>
</evidence>
<evidence type="ECO:0000256" key="1">
    <source>
        <dbReference type="SAM" id="MobiDB-lite"/>
    </source>
</evidence>
<feature type="chain" id="PRO_5017994788" evidence="2">
    <location>
        <begin position="29"/>
        <end position="102"/>
    </location>
</feature>
<accession>A0A3N2PNN7</accession>